<keyword evidence="1" id="KW-1133">Transmembrane helix</keyword>
<name>A0A8J6HCS2_TENMO</name>
<feature type="transmembrane region" description="Helical" evidence="1">
    <location>
        <begin position="6"/>
        <end position="28"/>
    </location>
</feature>
<evidence type="ECO:0000313" key="2">
    <source>
        <dbReference type="EMBL" id="KAH0812022.1"/>
    </source>
</evidence>
<dbReference type="Pfam" id="PF00106">
    <property type="entry name" value="adh_short"/>
    <property type="match status" value="1"/>
</dbReference>
<reference evidence="2" key="2">
    <citation type="submission" date="2021-08" db="EMBL/GenBank/DDBJ databases">
        <authorList>
            <person name="Eriksson T."/>
        </authorList>
    </citation>
    <scope>NUCLEOTIDE SEQUENCE</scope>
    <source>
        <strain evidence="2">Stoneville</strain>
        <tissue evidence="2">Whole head</tissue>
    </source>
</reference>
<dbReference type="InterPro" id="IPR036291">
    <property type="entry name" value="NAD(P)-bd_dom_sf"/>
</dbReference>
<protein>
    <recommendedName>
        <fullName evidence="4">D-beta-hydroxybutyrate dehydrogenase, mitochondrial</fullName>
    </recommendedName>
</protein>
<reference evidence="2" key="1">
    <citation type="journal article" date="2020" name="J Insects Food Feed">
        <title>The yellow mealworm (Tenebrio molitor) genome: a resource for the emerging insects as food and feed industry.</title>
        <authorList>
            <person name="Eriksson T."/>
            <person name="Andere A."/>
            <person name="Kelstrup H."/>
            <person name="Emery V."/>
            <person name="Picard C."/>
        </authorList>
    </citation>
    <scope>NUCLEOTIDE SEQUENCE</scope>
    <source>
        <strain evidence="2">Stoneville</strain>
        <tissue evidence="2">Whole head</tissue>
    </source>
</reference>
<keyword evidence="1" id="KW-0812">Transmembrane</keyword>
<dbReference type="PANTHER" id="PTHR43313">
    <property type="entry name" value="SHORT-CHAIN DEHYDROGENASE/REDUCTASE FAMILY 9C"/>
    <property type="match status" value="1"/>
</dbReference>
<evidence type="ECO:0000313" key="3">
    <source>
        <dbReference type="Proteomes" id="UP000719412"/>
    </source>
</evidence>
<sequence>MDEQTALVLALQLVALFSIAGALLLYLLCKIRVGNGPEASGSTPGGGKAVLVTSADNSVGLQIAVHLANRGFRVFAGLKDGASSGSPDDSVPSRVIRAWQKHRESLTGQCQGALVALPLDVTREDLLHEAVDIIRAHLPAGEDGMWAVINTSGLSYRGRLDQQDIAHWDAILKTNVVGVLRTARTFQGLLRNTSGRLINFGVPESAEAGLVAYTASRYAVEGASNALRQELAPTGIKVVTLRLSGVSPELLHAPPKLDTLVYDASTNTIEQRNVYRKEERSDISVDISGCIEYQPLVLTECALRVLDVAITAGAPCNVYSLAPKGHWANPVSFFKSLIV</sequence>
<organism evidence="2 3">
    <name type="scientific">Tenebrio molitor</name>
    <name type="common">Yellow mealworm beetle</name>
    <dbReference type="NCBI Taxonomy" id="7067"/>
    <lineage>
        <taxon>Eukaryota</taxon>
        <taxon>Metazoa</taxon>
        <taxon>Ecdysozoa</taxon>
        <taxon>Arthropoda</taxon>
        <taxon>Hexapoda</taxon>
        <taxon>Insecta</taxon>
        <taxon>Pterygota</taxon>
        <taxon>Neoptera</taxon>
        <taxon>Endopterygota</taxon>
        <taxon>Coleoptera</taxon>
        <taxon>Polyphaga</taxon>
        <taxon>Cucujiformia</taxon>
        <taxon>Tenebrionidae</taxon>
        <taxon>Tenebrio</taxon>
    </lineage>
</organism>
<keyword evidence="3" id="KW-1185">Reference proteome</keyword>
<comment type="caution">
    <text evidence="2">The sequence shown here is derived from an EMBL/GenBank/DDBJ whole genome shotgun (WGS) entry which is preliminary data.</text>
</comment>
<evidence type="ECO:0000256" key="1">
    <source>
        <dbReference type="SAM" id="Phobius"/>
    </source>
</evidence>
<evidence type="ECO:0008006" key="4">
    <source>
        <dbReference type="Google" id="ProtNLM"/>
    </source>
</evidence>
<gene>
    <name evidence="2" type="ORF">GEV33_010771</name>
</gene>
<dbReference type="PRINTS" id="PR00081">
    <property type="entry name" value="GDHRDH"/>
</dbReference>
<dbReference type="GO" id="GO:0008202">
    <property type="term" value="P:steroid metabolic process"/>
    <property type="evidence" value="ECO:0007669"/>
    <property type="project" value="TreeGrafter"/>
</dbReference>
<proteinExistence type="predicted"/>
<dbReference type="GO" id="GO:0016491">
    <property type="term" value="F:oxidoreductase activity"/>
    <property type="evidence" value="ECO:0007669"/>
    <property type="project" value="TreeGrafter"/>
</dbReference>
<dbReference type="InterPro" id="IPR002347">
    <property type="entry name" value="SDR_fam"/>
</dbReference>
<dbReference type="Proteomes" id="UP000719412">
    <property type="component" value="Unassembled WGS sequence"/>
</dbReference>
<dbReference type="PANTHER" id="PTHR43313:SF36">
    <property type="entry name" value="D-BETA-HYDROXYBUTYRATE DEHYDROGENASE, MITOCHONDRIAL"/>
    <property type="match status" value="1"/>
</dbReference>
<accession>A0A8J6HCS2</accession>
<dbReference type="EMBL" id="JABDTM020026365">
    <property type="protein sequence ID" value="KAH0812022.1"/>
    <property type="molecule type" value="Genomic_DNA"/>
</dbReference>
<keyword evidence="1" id="KW-0472">Membrane</keyword>
<dbReference type="SUPFAM" id="SSF51735">
    <property type="entry name" value="NAD(P)-binding Rossmann-fold domains"/>
    <property type="match status" value="1"/>
</dbReference>
<dbReference type="Gene3D" id="3.40.50.720">
    <property type="entry name" value="NAD(P)-binding Rossmann-like Domain"/>
    <property type="match status" value="1"/>
</dbReference>
<dbReference type="AlphaFoldDB" id="A0A8J6HCS2"/>